<dbReference type="InterPro" id="IPR035089">
    <property type="entry name" value="Phage_sheath_subtilisin"/>
</dbReference>
<feature type="domain" description="Tail sheath protein C-terminal" evidence="3">
    <location>
        <begin position="396"/>
        <end position="501"/>
    </location>
</feature>
<name>A0A7C3GSS4_9BACT</name>
<dbReference type="Proteomes" id="UP000886043">
    <property type="component" value="Unassembled WGS sequence"/>
</dbReference>
<dbReference type="EMBL" id="DRMH01000008">
    <property type="protein sequence ID" value="HFC96903.1"/>
    <property type="molecule type" value="Genomic_DNA"/>
</dbReference>
<dbReference type="InterPro" id="IPR020287">
    <property type="entry name" value="Tail_sheath_C"/>
</dbReference>
<gene>
    <name evidence="4" type="ORF">ENJ40_00395</name>
</gene>
<dbReference type="Gene3D" id="3.40.50.11780">
    <property type="match status" value="2"/>
</dbReference>
<protein>
    <submittedName>
        <fullName evidence="4">Phage tail sheath family protein</fullName>
    </submittedName>
</protein>
<sequence length="512" mass="56808">MPEYLAPGVYIEEIELGAKPIEGVSTSTAVFLGRTERGPTEGPVLVTSLTQFRRLFGGPFSAEAYLPYALEGFFLNGGKRGFVCRVLGEGAEEADFTLNGATNPVFLAGSKGAWGNRLLVVLRPDEKDPSQIGELELALVPREEALETLMGTDTHKAWGDVDPIALKRLLEKARDRETYIPRPGSSSRLEDLQAQLKRSQLLRLNLDQSQAQNLTPGVYRLSGGSDGTLKLENYQSFFPELEKIEEISLVYAPYEKDLYANLIPRLLAHCEKLKDRFLVIDPPPGKTPSDLAGSPPRNRWESKYAALYYPWLRIYDPLTQGLRAVPPGGHVLGVYARTDAERGVHKAPANEPVRGVAGLAYRVGKGEQEILNPLGVNCIRALPGRGIRIWGARTLSSDPLWKYVNVRRLFIFLEKSIEQGLQWVVFEPNSPRLWARVRQTVTQFLTGVWKDGALTGATPEEAFFVKCDETTMTEEDLENGRLVVMVGVAPVRPAEFVIFRIAQWSGGSEVSE</sequence>
<dbReference type="Pfam" id="PF04984">
    <property type="entry name" value="Phage_sheath_1"/>
    <property type="match status" value="1"/>
</dbReference>
<dbReference type="Pfam" id="PF17482">
    <property type="entry name" value="Phage_sheath_1C"/>
    <property type="match status" value="1"/>
</dbReference>
<accession>A0A7C3GSS4</accession>
<reference evidence="4" key="1">
    <citation type="journal article" date="2020" name="mSystems">
        <title>Genome- and Community-Level Interaction Insights into Carbon Utilization and Element Cycling Functions of Hydrothermarchaeota in Hydrothermal Sediment.</title>
        <authorList>
            <person name="Zhou Z."/>
            <person name="Liu Y."/>
            <person name="Xu W."/>
            <person name="Pan J."/>
            <person name="Luo Z.H."/>
            <person name="Li M."/>
        </authorList>
    </citation>
    <scope>NUCLEOTIDE SEQUENCE [LARGE SCALE GENOMIC DNA]</scope>
    <source>
        <strain evidence="4">HyVt-483</strain>
    </source>
</reference>
<dbReference type="PANTHER" id="PTHR35861:SF1">
    <property type="entry name" value="PHAGE TAIL SHEATH PROTEIN"/>
    <property type="match status" value="1"/>
</dbReference>
<dbReference type="AlphaFoldDB" id="A0A7C3GSS4"/>
<comment type="caution">
    <text evidence="4">The sequence shown here is derived from an EMBL/GenBank/DDBJ whole genome shotgun (WGS) entry which is preliminary data.</text>
</comment>
<proteinExistence type="inferred from homology"/>
<organism evidence="4">
    <name type="scientific">Thermosulfurimonas dismutans</name>
    <dbReference type="NCBI Taxonomy" id="999894"/>
    <lineage>
        <taxon>Bacteria</taxon>
        <taxon>Pseudomonadati</taxon>
        <taxon>Thermodesulfobacteriota</taxon>
        <taxon>Thermodesulfobacteria</taxon>
        <taxon>Thermodesulfobacteriales</taxon>
        <taxon>Thermodesulfobacteriaceae</taxon>
        <taxon>Thermosulfurimonas</taxon>
    </lineage>
</organism>
<dbReference type="InterPro" id="IPR052042">
    <property type="entry name" value="Tail_sheath_structural"/>
</dbReference>
<evidence type="ECO:0000256" key="1">
    <source>
        <dbReference type="ARBA" id="ARBA00008005"/>
    </source>
</evidence>
<evidence type="ECO:0000259" key="2">
    <source>
        <dbReference type="Pfam" id="PF04984"/>
    </source>
</evidence>
<evidence type="ECO:0000259" key="3">
    <source>
        <dbReference type="Pfam" id="PF17482"/>
    </source>
</evidence>
<dbReference type="PANTHER" id="PTHR35861">
    <property type="match status" value="1"/>
</dbReference>
<evidence type="ECO:0000313" key="4">
    <source>
        <dbReference type="EMBL" id="HFC96903.1"/>
    </source>
</evidence>
<feature type="domain" description="Tail sheath protein subtilisin-like" evidence="2">
    <location>
        <begin position="245"/>
        <end position="395"/>
    </location>
</feature>
<comment type="similarity">
    <text evidence="1">Belongs to the myoviridae tail sheath protein family.</text>
</comment>